<dbReference type="EMBL" id="CAJOBA010009691">
    <property type="protein sequence ID" value="CAF3857214.1"/>
    <property type="molecule type" value="Genomic_DNA"/>
</dbReference>
<protein>
    <submittedName>
        <fullName evidence="4">Uncharacterized protein</fullName>
    </submittedName>
</protein>
<dbReference type="Proteomes" id="UP000682733">
    <property type="component" value="Unassembled WGS sequence"/>
</dbReference>
<dbReference type="AlphaFoldDB" id="A0A8S2KKF7"/>
<dbReference type="GO" id="GO:0004386">
    <property type="term" value="F:helicase activity"/>
    <property type="evidence" value="ECO:0007669"/>
    <property type="project" value="UniProtKB-KW"/>
</dbReference>
<dbReference type="PANTHER" id="PTHR44533">
    <property type="entry name" value="DEAD/H RNA HELICASE, PUTATIVE-RELATED"/>
    <property type="match status" value="1"/>
</dbReference>
<dbReference type="EMBL" id="CAJNOK010009672">
    <property type="protein sequence ID" value="CAF1095766.1"/>
    <property type="molecule type" value="Genomic_DNA"/>
</dbReference>
<dbReference type="Proteomes" id="UP000677228">
    <property type="component" value="Unassembled WGS sequence"/>
</dbReference>
<evidence type="ECO:0000313" key="4">
    <source>
        <dbReference type="EMBL" id="CAF3857214.1"/>
    </source>
</evidence>
<evidence type="ECO:0000256" key="1">
    <source>
        <dbReference type="ARBA" id="ARBA00022801"/>
    </source>
</evidence>
<keyword evidence="1" id="KW-0378">Hydrolase</keyword>
<evidence type="ECO:0000313" key="5">
    <source>
        <dbReference type="Proteomes" id="UP000682733"/>
    </source>
</evidence>
<keyword evidence="2" id="KW-0547">Nucleotide-binding</keyword>
<evidence type="ECO:0000313" key="3">
    <source>
        <dbReference type="EMBL" id="CAF1095766.1"/>
    </source>
</evidence>
<dbReference type="InterPro" id="IPR052431">
    <property type="entry name" value="SKI2_subfamily_helicases"/>
</dbReference>
<dbReference type="GO" id="GO:0016787">
    <property type="term" value="F:hydrolase activity"/>
    <property type="evidence" value="ECO:0007669"/>
    <property type="project" value="UniProtKB-KW"/>
</dbReference>
<name>A0A8S2KKF7_9BILA</name>
<reference evidence="4" key="1">
    <citation type="submission" date="2021-02" db="EMBL/GenBank/DDBJ databases">
        <authorList>
            <person name="Nowell W R."/>
        </authorList>
    </citation>
    <scope>NUCLEOTIDE SEQUENCE</scope>
</reference>
<dbReference type="PANTHER" id="PTHR44533:SF4">
    <property type="entry name" value="DEAD_H RNA HELICASE, PUTATIVE-RELATED"/>
    <property type="match status" value="1"/>
</dbReference>
<keyword evidence="2" id="KW-0067">ATP-binding</keyword>
<accession>A0A8S2KKF7</accession>
<keyword evidence="2" id="KW-0347">Helicase</keyword>
<organism evidence="4 5">
    <name type="scientific">Didymodactylos carnosus</name>
    <dbReference type="NCBI Taxonomy" id="1234261"/>
    <lineage>
        <taxon>Eukaryota</taxon>
        <taxon>Metazoa</taxon>
        <taxon>Spiralia</taxon>
        <taxon>Gnathifera</taxon>
        <taxon>Rotifera</taxon>
        <taxon>Eurotatoria</taxon>
        <taxon>Bdelloidea</taxon>
        <taxon>Philodinida</taxon>
        <taxon>Philodinidae</taxon>
        <taxon>Didymodactylos</taxon>
    </lineage>
</organism>
<dbReference type="GO" id="GO:0005737">
    <property type="term" value="C:cytoplasm"/>
    <property type="evidence" value="ECO:0007669"/>
    <property type="project" value="TreeGrafter"/>
</dbReference>
<gene>
    <name evidence="3" type="ORF">OVA965_LOCUS19043</name>
    <name evidence="4" type="ORF">TMI583_LOCUS19057</name>
</gene>
<proteinExistence type="predicted"/>
<sequence length="451" mass="53047">MDRKYTKNTGELEFQQFIDLNIHDKNQIFSKEHLSVFEEVINENFDELAQAPTNLQAARISVSRPPRYSTGRGNLASRTAEEKCLENEKVDSYLVNAALEQLCSDLSQINNSDEKGSEVDEAKQQRAVLIETAQYTVDKYSKLKVLPSIRNVLTTVELLLKHSISQSTLLDVLYPFRANWLEVHSEFRDSTQYFIDGDSLLFTVLQYSNVNLNEYFGNTLHVISIIERILLILKNHSNEINYYILFFDDIKHIINDNSSNSILYLLRQCFIKHIQSNMIKENTNCSRKLRLFDSFVSDDYIKFYKEEKPHFIFYNDMTSVYGSPPLTDDQIEYLRIYYRYFSNYHYFFVKCRLYLMNNMKLSDTSIDCFKITFATRCKPTYIKEQLQKIILSGQEKAKEFHEIYLPTLTMVSDAFDGQKCTELYIKEEVKDVRLYLYHVVLIVMCETEKVL</sequence>
<comment type="caution">
    <text evidence="4">The sequence shown here is derived from an EMBL/GenBank/DDBJ whole genome shotgun (WGS) entry which is preliminary data.</text>
</comment>
<evidence type="ECO:0000256" key="2">
    <source>
        <dbReference type="ARBA" id="ARBA00022806"/>
    </source>
</evidence>